<proteinExistence type="predicted"/>
<dbReference type="RefSeq" id="WP_097440918.1">
    <property type="nucleotide sequence ID" value="NZ_KZ300477.1"/>
</dbReference>
<dbReference type="AlphaFoldDB" id="A0A2A4G4A7"/>
<dbReference type="InterPro" id="IPR034660">
    <property type="entry name" value="DinB/YfiT-like"/>
</dbReference>
<dbReference type="Gene3D" id="1.20.120.450">
    <property type="entry name" value="dinb family like domain"/>
    <property type="match status" value="1"/>
</dbReference>
<accession>A0A2A4G4A7</accession>
<reference evidence="2 3" key="1">
    <citation type="submission" date="2017-04" db="EMBL/GenBank/DDBJ databases">
        <title>A new member of the family Flavobacteriaceae isolated from ascidians.</title>
        <authorList>
            <person name="Chen L."/>
        </authorList>
    </citation>
    <scope>NUCLEOTIDE SEQUENCE [LARGE SCALE GENOMIC DNA]</scope>
    <source>
        <strain evidence="2 3">HQA918</strain>
    </source>
</reference>
<gene>
    <name evidence="2" type="ORF">B7P33_16120</name>
</gene>
<keyword evidence="3" id="KW-1185">Reference proteome</keyword>
<dbReference type="InterPro" id="IPR024775">
    <property type="entry name" value="DinB-like"/>
</dbReference>
<sequence length="156" mass="17350">MASIFDLTIKSRQFLLTLVEGVAHEDLFKIPSGFNNNIWWNLAHLVATEQLLCYKLGGEAMLLEDDFINAFRKDTKPDGTQVSPEEVAQVKKWLIETIAQTETDHKAGKFKNYNAYTTSAGVTLSNIDEALAYSFYHDGIHTGSILALKRALGLVG</sequence>
<dbReference type="SUPFAM" id="SSF109854">
    <property type="entry name" value="DinB/YfiT-like putative metalloenzymes"/>
    <property type="match status" value="1"/>
</dbReference>
<protein>
    <recommendedName>
        <fullName evidence="1">DinB-like domain-containing protein</fullName>
    </recommendedName>
</protein>
<evidence type="ECO:0000259" key="1">
    <source>
        <dbReference type="Pfam" id="PF12867"/>
    </source>
</evidence>
<organism evidence="2 3">
    <name type="scientific">Sediminicola luteus</name>
    <dbReference type="NCBI Taxonomy" id="319238"/>
    <lineage>
        <taxon>Bacteria</taxon>
        <taxon>Pseudomonadati</taxon>
        <taxon>Bacteroidota</taxon>
        <taxon>Flavobacteriia</taxon>
        <taxon>Flavobacteriales</taxon>
        <taxon>Flavobacteriaceae</taxon>
        <taxon>Sediminicola</taxon>
    </lineage>
</organism>
<comment type="caution">
    <text evidence="2">The sequence shown here is derived from an EMBL/GenBank/DDBJ whole genome shotgun (WGS) entry which is preliminary data.</text>
</comment>
<name>A0A2A4G4A7_9FLAO</name>
<dbReference type="OrthoDB" id="4295522at2"/>
<dbReference type="Proteomes" id="UP000219559">
    <property type="component" value="Unassembled WGS sequence"/>
</dbReference>
<dbReference type="EMBL" id="NBWU01000007">
    <property type="protein sequence ID" value="PCE62808.1"/>
    <property type="molecule type" value="Genomic_DNA"/>
</dbReference>
<dbReference type="Pfam" id="PF12867">
    <property type="entry name" value="DinB_2"/>
    <property type="match status" value="1"/>
</dbReference>
<evidence type="ECO:0000313" key="3">
    <source>
        <dbReference type="Proteomes" id="UP000219559"/>
    </source>
</evidence>
<feature type="domain" description="DinB-like" evidence="1">
    <location>
        <begin position="10"/>
        <end position="144"/>
    </location>
</feature>
<evidence type="ECO:0000313" key="2">
    <source>
        <dbReference type="EMBL" id="PCE62808.1"/>
    </source>
</evidence>